<protein>
    <submittedName>
        <fullName evidence="2">Uncharacterized protein</fullName>
    </submittedName>
</protein>
<evidence type="ECO:0000256" key="1">
    <source>
        <dbReference type="SAM" id="Phobius"/>
    </source>
</evidence>
<dbReference type="EMBL" id="OD567807">
    <property type="protein sequence ID" value="CAD7446175.1"/>
    <property type="molecule type" value="Genomic_DNA"/>
</dbReference>
<feature type="transmembrane region" description="Helical" evidence="1">
    <location>
        <begin position="12"/>
        <end position="35"/>
    </location>
</feature>
<keyword evidence="1" id="KW-0812">Transmembrane</keyword>
<proteinExistence type="predicted"/>
<keyword evidence="1" id="KW-1133">Transmembrane helix</keyword>
<gene>
    <name evidence="2" type="ORF">TBIB3V08_LOCUS8510</name>
</gene>
<accession>A0A7R9I3D8</accession>
<keyword evidence="1" id="KW-0472">Membrane</keyword>
<sequence length="210" mass="24119">MLDLLALQDHLVVLDFLVALQFGLLFQLVFLDLHLNLKQFYRLARLDNSISPTIRYIVRCTQFAIRIDIAITPIDYTIWAFIFVMELSIWSHLIAKTAVPNLGVTILKCGHLGLEIISYIKDAMDTGQCLVEINGYSTLNLGSVVTVKRSVDIEGRDIDLTLQIMKKQTLPIKLFNWRKIQQQPAKEKGEWNSRNFSQDIHQEAVFSKEN</sequence>
<reference evidence="2" key="1">
    <citation type="submission" date="2020-11" db="EMBL/GenBank/DDBJ databases">
        <authorList>
            <person name="Tran Van P."/>
        </authorList>
    </citation>
    <scope>NUCLEOTIDE SEQUENCE</scope>
</reference>
<evidence type="ECO:0000313" key="2">
    <source>
        <dbReference type="EMBL" id="CAD7446175.1"/>
    </source>
</evidence>
<organism evidence="2">
    <name type="scientific">Timema bartmani</name>
    <dbReference type="NCBI Taxonomy" id="61472"/>
    <lineage>
        <taxon>Eukaryota</taxon>
        <taxon>Metazoa</taxon>
        <taxon>Ecdysozoa</taxon>
        <taxon>Arthropoda</taxon>
        <taxon>Hexapoda</taxon>
        <taxon>Insecta</taxon>
        <taxon>Pterygota</taxon>
        <taxon>Neoptera</taxon>
        <taxon>Polyneoptera</taxon>
        <taxon>Phasmatodea</taxon>
        <taxon>Timematodea</taxon>
        <taxon>Timematoidea</taxon>
        <taxon>Timematidae</taxon>
        <taxon>Timema</taxon>
    </lineage>
</organism>
<name>A0A7R9I3D8_9NEOP</name>
<dbReference type="AlphaFoldDB" id="A0A7R9I3D8"/>